<name>A0A564Y0G4_HYMDI</name>
<keyword evidence="4" id="KW-1185">Reference proteome</keyword>
<dbReference type="InterPro" id="IPR021109">
    <property type="entry name" value="Peptidase_aspartic_dom_sf"/>
</dbReference>
<evidence type="ECO:0000259" key="2">
    <source>
        <dbReference type="PROSITE" id="PS50175"/>
    </source>
</evidence>
<dbReference type="FunFam" id="2.40.70.10:FF:000130">
    <property type="entry name" value="Retrovirus-related Pol polyprotein from transposon opus-like Protein"/>
    <property type="match status" value="1"/>
</dbReference>
<accession>A0A564Y0G4</accession>
<dbReference type="EMBL" id="CABIJS010000036">
    <property type="protein sequence ID" value="VUZ40636.1"/>
    <property type="molecule type" value="Genomic_DNA"/>
</dbReference>
<dbReference type="AlphaFoldDB" id="A0A564Y0G4"/>
<reference evidence="3 4" key="1">
    <citation type="submission" date="2019-07" db="EMBL/GenBank/DDBJ databases">
        <authorList>
            <person name="Jastrzebski P J."/>
            <person name="Paukszto L."/>
            <person name="Jastrzebski P J."/>
        </authorList>
    </citation>
    <scope>NUCLEOTIDE SEQUENCE [LARGE SCALE GENOMIC DNA]</scope>
    <source>
        <strain evidence="3 4">WMS-il1</strain>
    </source>
</reference>
<dbReference type="CDD" id="cd06094">
    <property type="entry name" value="RP_Saci_like"/>
    <property type="match status" value="1"/>
</dbReference>
<dbReference type="GO" id="GO:0006508">
    <property type="term" value="P:proteolysis"/>
    <property type="evidence" value="ECO:0007669"/>
    <property type="project" value="InterPro"/>
</dbReference>
<evidence type="ECO:0000313" key="4">
    <source>
        <dbReference type="Proteomes" id="UP000321570"/>
    </source>
</evidence>
<evidence type="ECO:0000313" key="3">
    <source>
        <dbReference type="EMBL" id="VUZ40636.1"/>
    </source>
</evidence>
<dbReference type="InterPro" id="IPR001995">
    <property type="entry name" value="Peptidase_A2_cat"/>
</dbReference>
<evidence type="ECO:0000256" key="1">
    <source>
        <dbReference type="ARBA" id="ARBA00022801"/>
    </source>
</evidence>
<protein>
    <recommendedName>
        <fullName evidence="2">Peptidase A2 domain-containing protein</fullName>
    </recommendedName>
</protein>
<gene>
    <name evidence="3" type="ORF">WMSIL1_LOCUS1622</name>
</gene>
<dbReference type="GO" id="GO:0004190">
    <property type="term" value="F:aspartic-type endopeptidase activity"/>
    <property type="evidence" value="ECO:0007669"/>
    <property type="project" value="InterPro"/>
</dbReference>
<sequence>MKKKDTKDCVRQDALNKIRYKVSKESSGLEEQRGSDSVARCEYQELSQVNQGPQVCIGDSKPIALLNRMKLLASGESFDMDFWKILHFKKLPSSMQPILANALKKEPIESLADMADNIFETAGPPRSSLGKRGSSSVVAETVSGHSSNRLFLQDRYSGTSFLIDFGAEISVIPPTAAHRNSSDHPLILAAANGSPIKTYSQKSVTLDLGLRRTFRCIFTIADVSKPIIGADFLCHFGLLLGLRRKKLLDPLTSLHTNCTEFPCPTSSPITCIQLF</sequence>
<keyword evidence="1" id="KW-0378">Hydrolase</keyword>
<dbReference type="Proteomes" id="UP000321570">
    <property type="component" value="Unassembled WGS sequence"/>
</dbReference>
<dbReference type="PROSITE" id="PS50175">
    <property type="entry name" value="ASP_PROT_RETROV"/>
    <property type="match status" value="1"/>
</dbReference>
<dbReference type="SUPFAM" id="SSF50630">
    <property type="entry name" value="Acid proteases"/>
    <property type="match status" value="1"/>
</dbReference>
<dbReference type="Gene3D" id="2.40.70.10">
    <property type="entry name" value="Acid Proteases"/>
    <property type="match status" value="1"/>
</dbReference>
<dbReference type="InterPro" id="IPR034132">
    <property type="entry name" value="RP_Saci-like"/>
</dbReference>
<proteinExistence type="predicted"/>
<feature type="domain" description="Peptidase A2" evidence="2">
    <location>
        <begin position="159"/>
        <end position="232"/>
    </location>
</feature>
<organism evidence="3 4">
    <name type="scientific">Hymenolepis diminuta</name>
    <name type="common">Rat tapeworm</name>
    <dbReference type="NCBI Taxonomy" id="6216"/>
    <lineage>
        <taxon>Eukaryota</taxon>
        <taxon>Metazoa</taxon>
        <taxon>Spiralia</taxon>
        <taxon>Lophotrochozoa</taxon>
        <taxon>Platyhelminthes</taxon>
        <taxon>Cestoda</taxon>
        <taxon>Eucestoda</taxon>
        <taxon>Cyclophyllidea</taxon>
        <taxon>Hymenolepididae</taxon>
        <taxon>Hymenolepis</taxon>
    </lineage>
</organism>